<dbReference type="OrthoDB" id="10389305at2759"/>
<feature type="region of interest" description="Disordered" evidence="1">
    <location>
        <begin position="1"/>
        <end position="27"/>
    </location>
</feature>
<feature type="compositionally biased region" description="Basic and acidic residues" evidence="1">
    <location>
        <begin position="50"/>
        <end position="59"/>
    </location>
</feature>
<protein>
    <submittedName>
        <fullName evidence="2">Uncharacterized protein</fullName>
    </submittedName>
</protein>
<sequence>MTRVSGGNTPIFTDESTMPRHNDSYNEEEITAMRQGDTIPRWEMNREAHQSTLHTDNRRPNNQSTENTVPSENRETYQRTWSTGHSDNRDAYQSAWNTDHSDMRENPSTWSTDHSERRELNRTSGQSNREHQSTHSTVERERCEMNRHEQQRMDYSEVADISMLILILIIDSRHLKILIVRIMKDLWGTQRLPQDIQNYLEICLIIHIPKVIMLNLRHMFRQKLYNQLEEQNIQEQLLIICTRDMRDLVVQKMHIPRYQI</sequence>
<accession>A0A8B6EGZ0</accession>
<dbReference type="EMBL" id="UYJE01005104">
    <property type="protein sequence ID" value="VDI33974.1"/>
    <property type="molecule type" value="Genomic_DNA"/>
</dbReference>
<dbReference type="Proteomes" id="UP000596742">
    <property type="component" value="Unassembled WGS sequence"/>
</dbReference>
<proteinExistence type="predicted"/>
<evidence type="ECO:0000313" key="2">
    <source>
        <dbReference type="EMBL" id="VDI33974.1"/>
    </source>
</evidence>
<feature type="compositionally biased region" description="Basic and acidic residues" evidence="1">
    <location>
        <begin position="128"/>
        <end position="141"/>
    </location>
</feature>
<keyword evidence="3" id="KW-1185">Reference proteome</keyword>
<evidence type="ECO:0000256" key="1">
    <source>
        <dbReference type="SAM" id="MobiDB-lite"/>
    </source>
</evidence>
<reference evidence="2" key="1">
    <citation type="submission" date="2018-11" db="EMBL/GenBank/DDBJ databases">
        <authorList>
            <person name="Alioto T."/>
            <person name="Alioto T."/>
        </authorList>
    </citation>
    <scope>NUCLEOTIDE SEQUENCE</scope>
</reference>
<evidence type="ECO:0000313" key="3">
    <source>
        <dbReference type="Proteomes" id="UP000596742"/>
    </source>
</evidence>
<feature type="region of interest" description="Disordered" evidence="1">
    <location>
        <begin position="50"/>
        <end position="141"/>
    </location>
</feature>
<dbReference type="AlphaFoldDB" id="A0A8B6EGZ0"/>
<gene>
    <name evidence="2" type="ORF">MGAL_10B089696</name>
</gene>
<comment type="caution">
    <text evidence="2">The sequence shown here is derived from an EMBL/GenBank/DDBJ whole genome shotgun (WGS) entry which is preliminary data.</text>
</comment>
<feature type="compositionally biased region" description="Polar residues" evidence="1">
    <location>
        <begin position="1"/>
        <end position="16"/>
    </location>
</feature>
<organism evidence="2 3">
    <name type="scientific">Mytilus galloprovincialis</name>
    <name type="common">Mediterranean mussel</name>
    <dbReference type="NCBI Taxonomy" id="29158"/>
    <lineage>
        <taxon>Eukaryota</taxon>
        <taxon>Metazoa</taxon>
        <taxon>Spiralia</taxon>
        <taxon>Lophotrochozoa</taxon>
        <taxon>Mollusca</taxon>
        <taxon>Bivalvia</taxon>
        <taxon>Autobranchia</taxon>
        <taxon>Pteriomorphia</taxon>
        <taxon>Mytilida</taxon>
        <taxon>Mytiloidea</taxon>
        <taxon>Mytilidae</taxon>
        <taxon>Mytilinae</taxon>
        <taxon>Mytilus</taxon>
    </lineage>
</organism>
<feature type="compositionally biased region" description="Polar residues" evidence="1">
    <location>
        <begin position="60"/>
        <end position="71"/>
    </location>
</feature>
<name>A0A8B6EGZ0_MYTGA</name>